<dbReference type="Proteomes" id="UP000028533">
    <property type="component" value="Unassembled WGS sequence"/>
</dbReference>
<feature type="binding site" evidence="9">
    <location>
        <begin position="9"/>
        <end position="10"/>
    </location>
    <ligand>
        <name>ATP</name>
        <dbReference type="ChEBI" id="CHEBI:30616"/>
    </ligand>
</feature>
<feature type="binding site" evidence="9">
    <location>
        <position position="74"/>
    </location>
    <ligand>
        <name>substrate</name>
    </ligand>
</feature>
<protein>
    <recommendedName>
        <fullName evidence="9">Phosphopantetheine adenylyltransferase</fullName>
        <ecNumber evidence="9">2.7.7.3</ecNumber>
    </recommendedName>
    <alternativeName>
        <fullName evidence="9">Dephospho-CoA pyrophosphorylase</fullName>
    </alternativeName>
    <alternativeName>
        <fullName evidence="9">Pantetheine-phosphate adenylyltransferase</fullName>
        <shortName evidence="9">PPAT</shortName>
    </alternativeName>
</protein>
<keyword evidence="3 9" id="KW-0548">Nucleotidyltransferase</keyword>
<evidence type="ECO:0000256" key="3">
    <source>
        <dbReference type="ARBA" id="ARBA00022695"/>
    </source>
</evidence>
<dbReference type="EMBL" id="JFDO01000004">
    <property type="protein sequence ID" value="KEZ20529.1"/>
    <property type="molecule type" value="Genomic_DNA"/>
</dbReference>
<dbReference type="GO" id="GO:0005737">
    <property type="term" value="C:cytoplasm"/>
    <property type="evidence" value="ECO:0007669"/>
    <property type="project" value="UniProtKB-SubCell"/>
</dbReference>
<keyword evidence="6 9" id="KW-0460">Magnesium</keyword>
<comment type="subcellular location">
    <subcellularLocation>
        <location evidence="9">Cytoplasm</location>
    </subcellularLocation>
</comment>
<feature type="binding site" evidence="9">
    <location>
        <position position="9"/>
    </location>
    <ligand>
        <name>substrate</name>
    </ligand>
</feature>
<organism evidence="11 12">
    <name type="scientific">Mycoplasma capricolum subsp. capricolum 14232</name>
    <dbReference type="NCBI Taxonomy" id="1188238"/>
    <lineage>
        <taxon>Bacteria</taxon>
        <taxon>Bacillati</taxon>
        <taxon>Mycoplasmatota</taxon>
        <taxon>Mollicutes</taxon>
        <taxon>Mycoplasmataceae</taxon>
        <taxon>Mycoplasma</taxon>
    </lineage>
</organism>
<keyword evidence="1 9" id="KW-0963">Cytoplasm</keyword>
<comment type="pathway">
    <text evidence="9">Cofactor biosynthesis; coenzyme A biosynthesis; CoA from (R)-pantothenate: step 4/5.</text>
</comment>
<evidence type="ECO:0000256" key="9">
    <source>
        <dbReference type="HAMAP-Rule" id="MF_00151"/>
    </source>
</evidence>
<dbReference type="Gene3D" id="3.40.50.620">
    <property type="entry name" value="HUPs"/>
    <property type="match status" value="1"/>
</dbReference>
<dbReference type="SUPFAM" id="SSF52374">
    <property type="entry name" value="Nucleotidylyl transferase"/>
    <property type="match status" value="1"/>
</dbReference>
<comment type="catalytic activity">
    <reaction evidence="8 9">
        <text>(R)-4'-phosphopantetheine + ATP + H(+) = 3'-dephospho-CoA + diphosphate</text>
        <dbReference type="Rhea" id="RHEA:19801"/>
        <dbReference type="ChEBI" id="CHEBI:15378"/>
        <dbReference type="ChEBI" id="CHEBI:30616"/>
        <dbReference type="ChEBI" id="CHEBI:33019"/>
        <dbReference type="ChEBI" id="CHEBI:57328"/>
        <dbReference type="ChEBI" id="CHEBI:61723"/>
        <dbReference type="EC" id="2.7.7.3"/>
    </reaction>
</comment>
<keyword evidence="7 9" id="KW-0173">Coenzyme A biosynthesis</keyword>
<dbReference type="GO" id="GO:0005524">
    <property type="term" value="F:ATP binding"/>
    <property type="evidence" value="ECO:0007669"/>
    <property type="project" value="UniProtKB-KW"/>
</dbReference>
<evidence type="ECO:0000256" key="7">
    <source>
        <dbReference type="ARBA" id="ARBA00022993"/>
    </source>
</evidence>
<evidence type="ECO:0000256" key="1">
    <source>
        <dbReference type="ARBA" id="ARBA00022490"/>
    </source>
</evidence>
<feature type="domain" description="Cytidyltransferase-like" evidence="10">
    <location>
        <begin position="5"/>
        <end position="134"/>
    </location>
</feature>
<comment type="caution">
    <text evidence="11">The sequence shown here is derived from an EMBL/GenBank/DDBJ whole genome shotgun (WGS) entry which is preliminary data.</text>
</comment>
<name>A0A084ERD7_MYCCA</name>
<evidence type="ECO:0000313" key="11">
    <source>
        <dbReference type="EMBL" id="KEZ20529.1"/>
    </source>
</evidence>
<dbReference type="GO" id="GO:0015937">
    <property type="term" value="P:coenzyme A biosynthetic process"/>
    <property type="evidence" value="ECO:0007669"/>
    <property type="project" value="UniProtKB-UniRule"/>
</dbReference>
<dbReference type="PANTHER" id="PTHR21342">
    <property type="entry name" value="PHOSPHOPANTETHEINE ADENYLYLTRANSFERASE"/>
    <property type="match status" value="1"/>
</dbReference>
<keyword evidence="4 9" id="KW-0547">Nucleotide-binding</keyword>
<comment type="function">
    <text evidence="9">Reversibly transfers an adenylyl group from ATP to 4'-phosphopantetheine, yielding dephospho-CoA (dPCoA) and pyrophosphate.</text>
</comment>
<feature type="site" description="Transition state stabilizer" evidence="9">
    <location>
        <position position="17"/>
    </location>
</feature>
<evidence type="ECO:0000256" key="8">
    <source>
        <dbReference type="ARBA" id="ARBA00029346"/>
    </source>
</evidence>
<dbReference type="UniPathway" id="UPA00241">
    <property type="reaction ID" value="UER00355"/>
</dbReference>
<evidence type="ECO:0000256" key="4">
    <source>
        <dbReference type="ARBA" id="ARBA00022741"/>
    </source>
</evidence>
<feature type="binding site" evidence="9">
    <location>
        <position position="41"/>
    </location>
    <ligand>
        <name>substrate</name>
    </ligand>
</feature>
<dbReference type="Pfam" id="PF01467">
    <property type="entry name" value="CTP_transf_like"/>
    <property type="match status" value="1"/>
</dbReference>
<gene>
    <name evidence="9 11" type="primary">coaD</name>
    <name evidence="11" type="ORF">MCAPa_1050</name>
</gene>
<accession>A0A084ERD7</accession>
<feature type="binding site" evidence="9">
    <location>
        <begin position="124"/>
        <end position="130"/>
    </location>
    <ligand>
        <name>ATP</name>
        <dbReference type="ChEBI" id="CHEBI:30616"/>
    </ligand>
</feature>
<comment type="subunit">
    <text evidence="9">Homohexamer.</text>
</comment>
<evidence type="ECO:0000256" key="6">
    <source>
        <dbReference type="ARBA" id="ARBA00022842"/>
    </source>
</evidence>
<evidence type="ECO:0000256" key="2">
    <source>
        <dbReference type="ARBA" id="ARBA00022679"/>
    </source>
</evidence>
<dbReference type="InterPro" id="IPR001980">
    <property type="entry name" value="PPAT"/>
</dbReference>
<dbReference type="InterPro" id="IPR014729">
    <property type="entry name" value="Rossmann-like_a/b/a_fold"/>
</dbReference>
<keyword evidence="5 9" id="KW-0067">ATP-binding</keyword>
<dbReference type="RefSeq" id="WP_036431108.1">
    <property type="nucleotide sequence ID" value="NZ_JFDO01000004.1"/>
</dbReference>
<feature type="binding site" evidence="9">
    <location>
        <begin position="89"/>
        <end position="91"/>
    </location>
    <ligand>
        <name>ATP</name>
        <dbReference type="ChEBI" id="CHEBI:30616"/>
    </ligand>
</feature>
<evidence type="ECO:0000256" key="5">
    <source>
        <dbReference type="ARBA" id="ARBA00022840"/>
    </source>
</evidence>
<comment type="cofactor">
    <cofactor evidence="9">
        <name>Mg(2+)</name>
        <dbReference type="ChEBI" id="CHEBI:18420"/>
    </cofactor>
</comment>
<dbReference type="NCBIfam" id="TIGR01510">
    <property type="entry name" value="coaD_prev_kdtB"/>
    <property type="match status" value="1"/>
</dbReference>
<dbReference type="HAMAP" id="MF_00151">
    <property type="entry name" value="PPAT_bact"/>
    <property type="match status" value="1"/>
</dbReference>
<keyword evidence="2 9" id="KW-0808">Transferase</keyword>
<sequence>MKIAIYPGSFNPFHKGHLNILKKAILLFDKVYVVVSKNINKSLDPDLQSRVENIKNLIKDFSNVEIIINENKLTTTIAKELNACFIIRGLRSQADFEYEIKYYDGFKSLDPNIEVVYFISDYDKRSLSSTILREIEFYKK</sequence>
<evidence type="ECO:0000313" key="12">
    <source>
        <dbReference type="Proteomes" id="UP000028533"/>
    </source>
</evidence>
<evidence type="ECO:0000259" key="10">
    <source>
        <dbReference type="Pfam" id="PF01467"/>
    </source>
</evidence>
<dbReference type="PRINTS" id="PR01020">
    <property type="entry name" value="LPSBIOSNTHSS"/>
</dbReference>
<dbReference type="InterPro" id="IPR004821">
    <property type="entry name" value="Cyt_trans-like"/>
</dbReference>
<dbReference type="AlphaFoldDB" id="A0A084ERD7"/>
<feature type="binding site" evidence="9">
    <location>
        <position position="88"/>
    </location>
    <ligand>
        <name>substrate</name>
    </ligand>
</feature>
<dbReference type="PANTHER" id="PTHR21342:SF1">
    <property type="entry name" value="PHOSPHOPANTETHEINE ADENYLYLTRANSFERASE"/>
    <property type="match status" value="1"/>
</dbReference>
<comment type="similarity">
    <text evidence="9">Belongs to the bacterial CoaD family.</text>
</comment>
<dbReference type="EC" id="2.7.7.3" evidence="9"/>
<feature type="binding site" evidence="9">
    <location>
        <position position="99"/>
    </location>
    <ligand>
        <name>ATP</name>
        <dbReference type="ChEBI" id="CHEBI:30616"/>
    </ligand>
</feature>
<proteinExistence type="inferred from homology"/>
<reference evidence="11 12" key="1">
    <citation type="submission" date="2014-02" db="EMBL/GenBank/DDBJ databases">
        <title>Genome sequence of Mycoplasma capricolum subsp. capricolum strain 14232.</title>
        <authorList>
            <person name="Sirand-Pugnet P."/>
            <person name="Breton M."/>
            <person name="Dordet-Frisoni E."/>
            <person name="Baranowski E."/>
            <person name="Barre A."/>
            <person name="Couture C."/>
            <person name="Dupuy V."/>
            <person name="Gaurivaud P."/>
            <person name="Jacob D."/>
            <person name="Lemaitre C."/>
            <person name="Manso-Silvan L."/>
            <person name="Nikolski M."/>
            <person name="Nouvel L.-X."/>
            <person name="Poumarat F."/>
            <person name="Tardy F."/>
            <person name="Thebault P."/>
            <person name="Theil S."/>
            <person name="Citti C."/>
            <person name="Thiaucourt F."/>
            <person name="Blanchard A."/>
        </authorList>
    </citation>
    <scope>NUCLEOTIDE SEQUENCE [LARGE SCALE GENOMIC DNA]</scope>
    <source>
        <strain evidence="11 12">14232</strain>
    </source>
</reference>
<dbReference type="GO" id="GO:0004595">
    <property type="term" value="F:pantetheine-phosphate adenylyltransferase activity"/>
    <property type="evidence" value="ECO:0007669"/>
    <property type="project" value="UniProtKB-UniRule"/>
</dbReference>
<feature type="binding site" evidence="9">
    <location>
        <position position="17"/>
    </location>
    <ligand>
        <name>ATP</name>
        <dbReference type="ChEBI" id="CHEBI:30616"/>
    </ligand>
</feature>
<dbReference type="NCBIfam" id="TIGR00125">
    <property type="entry name" value="cyt_tran_rel"/>
    <property type="match status" value="1"/>
</dbReference>